<gene>
    <name evidence="1" type="ORF">C7B65_25910</name>
</gene>
<reference evidence="1 2" key="1">
    <citation type="submission" date="2018-02" db="EMBL/GenBank/DDBJ databases">
        <authorList>
            <person name="Cohen D.B."/>
            <person name="Kent A.D."/>
        </authorList>
    </citation>
    <scope>NUCLEOTIDE SEQUENCE [LARGE SCALE GENOMIC DNA]</scope>
    <source>
        <strain evidence="1 2">ULC007</strain>
    </source>
</reference>
<dbReference type="EMBL" id="PVWG01000078">
    <property type="protein sequence ID" value="PSB14757.1"/>
    <property type="molecule type" value="Genomic_DNA"/>
</dbReference>
<organism evidence="1 2">
    <name type="scientific">Phormidesmis priestleyi ULC007</name>
    <dbReference type="NCBI Taxonomy" id="1920490"/>
    <lineage>
        <taxon>Bacteria</taxon>
        <taxon>Bacillati</taxon>
        <taxon>Cyanobacteriota</taxon>
        <taxon>Cyanophyceae</taxon>
        <taxon>Leptolyngbyales</taxon>
        <taxon>Leptolyngbyaceae</taxon>
        <taxon>Phormidesmis</taxon>
    </lineage>
</organism>
<dbReference type="AlphaFoldDB" id="A0A2T1D2P1"/>
<protein>
    <submittedName>
        <fullName evidence="1">Uncharacterized protein</fullName>
    </submittedName>
</protein>
<reference evidence="1 2" key="2">
    <citation type="submission" date="2018-03" db="EMBL/GenBank/DDBJ databases">
        <title>The ancient ancestry and fast evolution of plastids.</title>
        <authorList>
            <person name="Moore K.R."/>
            <person name="Magnabosco C."/>
            <person name="Momper L."/>
            <person name="Gold D.A."/>
            <person name="Bosak T."/>
            <person name="Fournier G.P."/>
        </authorList>
    </citation>
    <scope>NUCLEOTIDE SEQUENCE [LARGE SCALE GENOMIC DNA]</scope>
    <source>
        <strain evidence="1 2">ULC007</strain>
    </source>
</reference>
<dbReference type="STRING" id="1920490.GCA_001895925_05362"/>
<dbReference type="NCBIfam" id="NF042913">
    <property type="entry name" value="CyRepA1"/>
    <property type="match status" value="1"/>
</dbReference>
<dbReference type="OrthoDB" id="473036at2"/>
<accession>A0A2T1D2P1</accession>
<evidence type="ECO:0000313" key="2">
    <source>
        <dbReference type="Proteomes" id="UP000238634"/>
    </source>
</evidence>
<dbReference type="Proteomes" id="UP000238634">
    <property type="component" value="Unassembled WGS sequence"/>
</dbReference>
<comment type="caution">
    <text evidence="1">The sequence shown here is derived from an EMBL/GenBank/DDBJ whole genome shotgun (WGS) entry which is preliminary data.</text>
</comment>
<proteinExistence type="predicted"/>
<dbReference type="InterPro" id="IPR049996">
    <property type="entry name" value="Slr7037-like"/>
</dbReference>
<sequence>MVNAEKVLAAGHRIALMRNLSERLGLDYKGDLDKVNGQFINGSAYTLRIGLCVDSFLAINPESFRGCVLVLDEVVQVVRHLLTSSTCGKDGKRPALLAKLRELVTVARLVVVADADLDNATLQYLADLRGDDLPVFLLRNDYQPKGYPVQFIQSPDRTAIVGQLIREIKALDSGKVLLVATDSLRTAKAIARLIAQESPEKRVLCINSETSGDDVERSCIQNPDAVLERHEHDVMICTPSMATGVSIEAQGIIARVYGIFTGASSTDADMAQALGRVREPVERIVWCAKRGSNFCKIARSTNALELKSLLQQRTSATVSLIRSNLREDLVGSIEGYDWRSDPHVNLFCRLEAERNRSMWHLRDTLLIRLKFEGNQVMVEDRTADPAARILLKQARDELKHMDAESLVTARVLSYLEVADLESKEGIDPEDRMAIARYYLCEFYCLNPESLTLSDVLADKDGRRRGELLNLENQMCPGLAVDRTARALEKQAGWNQGLCPWDISGVELRRLLREKLGLEEFLTPTREWTKYDLKDCADQIRAYSQQVKLLLNFTVNPETSNVQLVHQMLSQMGVKVAFRWSRSVLGHEGEKLKVHRLDAGHWQATIDLLNRREAKREAYQQRVPESGSPIYYESSKEVGDPGDQLLELAQWLTAEALKEIRELWELADCAETKESLRQVIPIEVLERAIA</sequence>
<evidence type="ECO:0000313" key="1">
    <source>
        <dbReference type="EMBL" id="PSB14757.1"/>
    </source>
</evidence>
<keyword evidence="2" id="KW-1185">Reference proteome</keyword>
<name>A0A2T1D2P1_9CYAN</name>